<dbReference type="NCBIfam" id="TIGR01683">
    <property type="entry name" value="thiS"/>
    <property type="match status" value="1"/>
</dbReference>
<dbReference type="OrthoDB" id="1525151at2"/>
<dbReference type="InterPro" id="IPR012675">
    <property type="entry name" value="Beta-grasp_dom_sf"/>
</dbReference>
<dbReference type="HOGENOM" id="CLU_174611_2_1_10"/>
<sequence length="66" mass="7206">MTTVNVNNTLHTFQNSLSAKQLLEHLNISPNGIALALNNNVLPKSKWEEPLENNANILIIKATQGG</sequence>
<dbReference type="Proteomes" id="UP000004690">
    <property type="component" value="Unassembled WGS sequence"/>
</dbReference>
<dbReference type="STRING" id="926559.JoomaDRAFT_1222"/>
<dbReference type="PANTHER" id="PTHR34472:SF1">
    <property type="entry name" value="SULFUR CARRIER PROTEIN THIS"/>
    <property type="match status" value="1"/>
</dbReference>
<gene>
    <name evidence="1" type="ORF">JoomaDRAFT_1222</name>
</gene>
<dbReference type="eggNOG" id="COG2104">
    <property type="taxonomic scope" value="Bacteria"/>
</dbReference>
<dbReference type="InterPro" id="IPR003749">
    <property type="entry name" value="ThiS/MoaD-like"/>
</dbReference>
<reference evidence="1 2" key="1">
    <citation type="submission" date="2012-02" db="EMBL/GenBank/DDBJ databases">
        <title>Improved High-Quality Draft genome of Joostella marina DSM 19592.</title>
        <authorList>
            <consortium name="US DOE Joint Genome Institute (JGI-PGF)"/>
            <person name="Lucas S."/>
            <person name="Copeland A."/>
            <person name="Lapidus A."/>
            <person name="Bruce D."/>
            <person name="Goodwin L."/>
            <person name="Pitluck S."/>
            <person name="Peters L."/>
            <person name="Chertkov O."/>
            <person name="Ovchinnikova G."/>
            <person name="Kyrpides N."/>
            <person name="Mavromatis K."/>
            <person name="Detter J.C."/>
            <person name="Han C."/>
            <person name="Land M."/>
            <person name="Hauser L."/>
            <person name="Markowitz V."/>
            <person name="Cheng J.-F."/>
            <person name="Hugenholtz P."/>
            <person name="Woyke T."/>
            <person name="Wu D."/>
            <person name="Tindall B."/>
            <person name="Brambilla E."/>
            <person name="Klenk H.-P."/>
            <person name="Eisen J.A."/>
        </authorList>
    </citation>
    <scope>NUCLEOTIDE SEQUENCE [LARGE SCALE GENOMIC DNA]</scope>
    <source>
        <strain evidence="1 2">DSM 19592</strain>
    </source>
</reference>
<dbReference type="CDD" id="cd00565">
    <property type="entry name" value="Ubl_ThiS"/>
    <property type="match status" value="1"/>
</dbReference>
<dbReference type="Gene3D" id="3.10.20.30">
    <property type="match status" value="1"/>
</dbReference>
<name>I3C3P7_9FLAO</name>
<dbReference type="PANTHER" id="PTHR34472">
    <property type="entry name" value="SULFUR CARRIER PROTEIN THIS"/>
    <property type="match status" value="1"/>
</dbReference>
<keyword evidence="2" id="KW-1185">Reference proteome</keyword>
<dbReference type="AlphaFoldDB" id="I3C3P7"/>
<evidence type="ECO:0000313" key="1">
    <source>
        <dbReference type="EMBL" id="EIJ38240.1"/>
    </source>
</evidence>
<accession>I3C3P7</accession>
<dbReference type="InterPro" id="IPR010035">
    <property type="entry name" value="Thi_S"/>
</dbReference>
<organism evidence="1 2">
    <name type="scientific">Galbibacter orientalis DSM 19592</name>
    <dbReference type="NCBI Taxonomy" id="926559"/>
    <lineage>
        <taxon>Bacteria</taxon>
        <taxon>Pseudomonadati</taxon>
        <taxon>Bacteroidota</taxon>
        <taxon>Flavobacteriia</taxon>
        <taxon>Flavobacteriales</taxon>
        <taxon>Flavobacteriaceae</taxon>
        <taxon>Galbibacter</taxon>
    </lineage>
</organism>
<evidence type="ECO:0000313" key="2">
    <source>
        <dbReference type="Proteomes" id="UP000004690"/>
    </source>
</evidence>
<dbReference type="Pfam" id="PF02597">
    <property type="entry name" value="ThiS"/>
    <property type="match status" value="1"/>
</dbReference>
<dbReference type="InterPro" id="IPR016155">
    <property type="entry name" value="Mopterin_synth/thiamin_S_b"/>
</dbReference>
<dbReference type="EMBL" id="JH651379">
    <property type="protein sequence ID" value="EIJ38240.1"/>
    <property type="molecule type" value="Genomic_DNA"/>
</dbReference>
<dbReference type="SUPFAM" id="SSF54285">
    <property type="entry name" value="MoaD/ThiS"/>
    <property type="match status" value="1"/>
</dbReference>
<dbReference type="RefSeq" id="WP_008611395.1">
    <property type="nucleotide sequence ID" value="NZ_JH651379.1"/>
</dbReference>
<protein>
    <submittedName>
        <fullName evidence="1">Thiamine biosynthesis protein ThiS</fullName>
    </submittedName>
</protein>
<proteinExistence type="predicted"/>